<protein>
    <recommendedName>
        <fullName evidence="3">Phage abortive infection protein</fullName>
    </recommendedName>
</protein>
<reference evidence="2" key="1">
    <citation type="submission" date="2019-11" db="EMBL/GenBank/DDBJ databases">
        <title>Draft Genome Sequence of Plant Growth-Promoting Rhizosphere-Associated Bacteria.</title>
        <authorList>
            <person name="Vasilyev I.Y."/>
            <person name="Radchenko V."/>
            <person name="Ilnitskaya E.V."/>
        </authorList>
    </citation>
    <scope>NUCLEOTIDE SEQUENCE</scope>
    <source>
        <strain evidence="2">VRA_517_n</strain>
    </source>
</reference>
<name>A0A6A8LN35_BACVE</name>
<dbReference type="RefSeq" id="WP_058906282.1">
    <property type="nucleotide sequence ID" value="NZ_AP028932.1"/>
</dbReference>
<evidence type="ECO:0000313" key="2">
    <source>
        <dbReference type="EMBL" id="MSE03319.1"/>
    </source>
</evidence>
<keyword evidence="1" id="KW-0472">Membrane</keyword>
<dbReference type="AlphaFoldDB" id="A0A6A8LN35"/>
<sequence length="274" mass="33084">MDFKWLFTWMTNWINDNIPEKMQPAILTSATTLIGAFIGACVAQYFSHRLGLKREKKSNQRIFYNELFAPILLKMYTYCDYVTEFNKRILKDEHPIDENQLLCEINDHIGKNLKYASPKIINAYNKLKQFEYVDDMLGKGEDIAQYHLFEEILNELIKIAPYDRKSKKEISKYRTMYFLLKVLTYLHGKKSAAQFLECRFIFKKNKLYSKLTYKYLSFFFEIRYLPFVHFFYSVDIYYNHLDTLVKKKDRPFAKPFFKVRRDLEEMEYSKIMNP</sequence>
<evidence type="ECO:0000256" key="1">
    <source>
        <dbReference type="SAM" id="Phobius"/>
    </source>
</evidence>
<keyword evidence="1" id="KW-1133">Transmembrane helix</keyword>
<evidence type="ECO:0008006" key="3">
    <source>
        <dbReference type="Google" id="ProtNLM"/>
    </source>
</evidence>
<accession>A0A6A8LN35</accession>
<proteinExistence type="predicted"/>
<dbReference type="EMBL" id="WKKV01000007">
    <property type="protein sequence ID" value="MSE03319.1"/>
    <property type="molecule type" value="Genomic_DNA"/>
</dbReference>
<feature type="transmembrane region" description="Helical" evidence="1">
    <location>
        <begin position="25"/>
        <end position="47"/>
    </location>
</feature>
<gene>
    <name evidence="2" type="ORF">GKC39_14785</name>
</gene>
<comment type="caution">
    <text evidence="2">The sequence shown here is derived from an EMBL/GenBank/DDBJ whole genome shotgun (WGS) entry which is preliminary data.</text>
</comment>
<keyword evidence="1" id="KW-0812">Transmembrane</keyword>
<organism evidence="2">
    <name type="scientific">Bacillus velezensis</name>
    <dbReference type="NCBI Taxonomy" id="492670"/>
    <lineage>
        <taxon>Bacteria</taxon>
        <taxon>Bacillati</taxon>
        <taxon>Bacillota</taxon>
        <taxon>Bacilli</taxon>
        <taxon>Bacillales</taxon>
        <taxon>Bacillaceae</taxon>
        <taxon>Bacillus</taxon>
        <taxon>Bacillus amyloliquefaciens group</taxon>
    </lineage>
</organism>